<keyword evidence="3" id="KW-1185">Reference proteome</keyword>
<dbReference type="VEuPathDB" id="VectorBase:GPAI008882"/>
<evidence type="ECO:0000313" key="2">
    <source>
        <dbReference type="EnsemblMetazoa" id="GPAI008882-PA"/>
    </source>
</evidence>
<evidence type="ECO:0000313" key="3">
    <source>
        <dbReference type="Proteomes" id="UP000092445"/>
    </source>
</evidence>
<dbReference type="AlphaFoldDB" id="A0A1A9ZAP7"/>
<evidence type="ECO:0000256" key="1">
    <source>
        <dbReference type="SAM" id="Phobius"/>
    </source>
</evidence>
<protein>
    <submittedName>
        <fullName evidence="2">Uncharacterized protein</fullName>
    </submittedName>
</protein>
<organism evidence="2 3">
    <name type="scientific">Glossina pallidipes</name>
    <name type="common">Tsetse fly</name>
    <dbReference type="NCBI Taxonomy" id="7398"/>
    <lineage>
        <taxon>Eukaryota</taxon>
        <taxon>Metazoa</taxon>
        <taxon>Ecdysozoa</taxon>
        <taxon>Arthropoda</taxon>
        <taxon>Hexapoda</taxon>
        <taxon>Insecta</taxon>
        <taxon>Pterygota</taxon>
        <taxon>Neoptera</taxon>
        <taxon>Endopterygota</taxon>
        <taxon>Diptera</taxon>
        <taxon>Brachycera</taxon>
        <taxon>Muscomorpha</taxon>
        <taxon>Hippoboscoidea</taxon>
        <taxon>Glossinidae</taxon>
        <taxon>Glossina</taxon>
    </lineage>
</organism>
<name>A0A1A9ZAP7_GLOPL</name>
<reference evidence="2" key="2">
    <citation type="submission" date="2020-05" db="UniProtKB">
        <authorList>
            <consortium name="EnsemblMetazoa"/>
        </authorList>
    </citation>
    <scope>IDENTIFICATION</scope>
    <source>
        <strain evidence="2">IAEA</strain>
    </source>
</reference>
<proteinExistence type="predicted"/>
<reference evidence="3" key="1">
    <citation type="submission" date="2014-03" db="EMBL/GenBank/DDBJ databases">
        <authorList>
            <person name="Aksoy S."/>
            <person name="Warren W."/>
            <person name="Wilson R.K."/>
        </authorList>
    </citation>
    <scope>NUCLEOTIDE SEQUENCE [LARGE SCALE GENOMIC DNA]</scope>
    <source>
        <strain evidence="3">IAEA</strain>
    </source>
</reference>
<dbReference type="Proteomes" id="UP000092445">
    <property type="component" value="Unassembled WGS sequence"/>
</dbReference>
<dbReference type="EnsemblMetazoa" id="GPAI008882-RA">
    <property type="protein sequence ID" value="GPAI008882-PA"/>
    <property type="gene ID" value="GPAI008882"/>
</dbReference>
<sequence length="155" mass="17721">MTARYTFMHTLSSAEENLKNTELGQALAFIYAELFSAMVLSVLIVPDNGLQRFPVWLNSHPPMVKTNVKRQLLNDPKNFYNLFNSRGKVKNCSSVMCNVLLSNCSQIKNDLTRYSIHSLTFQEEVFTLANEMADPQACEMQEAFRDKKKDLSTML</sequence>
<keyword evidence="1" id="KW-0812">Transmembrane</keyword>
<keyword evidence="1" id="KW-1133">Transmembrane helix</keyword>
<feature type="transmembrane region" description="Helical" evidence="1">
    <location>
        <begin position="26"/>
        <end position="45"/>
    </location>
</feature>
<keyword evidence="1" id="KW-0472">Membrane</keyword>
<accession>A0A1A9ZAP7</accession>